<feature type="compositionally biased region" description="Basic and acidic residues" evidence="1">
    <location>
        <begin position="1"/>
        <end position="13"/>
    </location>
</feature>
<sequence length="54" mass="6000">MLVQRKDHQEKSLRRPTMVADKENSKKCGMQLTANPYRGKALAAKSLGGAELEN</sequence>
<evidence type="ECO:0000313" key="3">
    <source>
        <dbReference type="Proteomes" id="UP000265520"/>
    </source>
</evidence>
<reference evidence="2 3" key="1">
    <citation type="journal article" date="2018" name="Front. Plant Sci.">
        <title>Red Clover (Trifolium pratense) and Zigzag Clover (T. medium) - A Picture of Genomic Similarities and Differences.</title>
        <authorList>
            <person name="Dluhosova J."/>
            <person name="Istvanek J."/>
            <person name="Nedelnik J."/>
            <person name="Repkova J."/>
        </authorList>
    </citation>
    <scope>NUCLEOTIDE SEQUENCE [LARGE SCALE GENOMIC DNA]</scope>
    <source>
        <strain evidence="3">cv. 10/8</strain>
        <tissue evidence="2">Leaf</tissue>
    </source>
</reference>
<evidence type="ECO:0000313" key="2">
    <source>
        <dbReference type="EMBL" id="MCI60129.1"/>
    </source>
</evidence>
<accession>A0A392TG43</accession>
<name>A0A392TG43_9FABA</name>
<organism evidence="2 3">
    <name type="scientific">Trifolium medium</name>
    <dbReference type="NCBI Taxonomy" id="97028"/>
    <lineage>
        <taxon>Eukaryota</taxon>
        <taxon>Viridiplantae</taxon>
        <taxon>Streptophyta</taxon>
        <taxon>Embryophyta</taxon>
        <taxon>Tracheophyta</taxon>
        <taxon>Spermatophyta</taxon>
        <taxon>Magnoliopsida</taxon>
        <taxon>eudicotyledons</taxon>
        <taxon>Gunneridae</taxon>
        <taxon>Pentapetalae</taxon>
        <taxon>rosids</taxon>
        <taxon>fabids</taxon>
        <taxon>Fabales</taxon>
        <taxon>Fabaceae</taxon>
        <taxon>Papilionoideae</taxon>
        <taxon>50 kb inversion clade</taxon>
        <taxon>NPAAA clade</taxon>
        <taxon>Hologalegina</taxon>
        <taxon>IRL clade</taxon>
        <taxon>Trifolieae</taxon>
        <taxon>Trifolium</taxon>
    </lineage>
</organism>
<proteinExistence type="predicted"/>
<feature type="region of interest" description="Disordered" evidence="1">
    <location>
        <begin position="1"/>
        <end position="25"/>
    </location>
</feature>
<dbReference type="Proteomes" id="UP000265520">
    <property type="component" value="Unassembled WGS sequence"/>
</dbReference>
<keyword evidence="3" id="KW-1185">Reference proteome</keyword>
<dbReference type="AlphaFoldDB" id="A0A392TG43"/>
<protein>
    <submittedName>
        <fullName evidence="2">Uncharacterized protein</fullName>
    </submittedName>
</protein>
<dbReference type="EMBL" id="LXQA010575862">
    <property type="protein sequence ID" value="MCI60129.1"/>
    <property type="molecule type" value="Genomic_DNA"/>
</dbReference>
<comment type="caution">
    <text evidence="2">The sequence shown here is derived from an EMBL/GenBank/DDBJ whole genome shotgun (WGS) entry which is preliminary data.</text>
</comment>
<evidence type="ECO:0000256" key="1">
    <source>
        <dbReference type="SAM" id="MobiDB-lite"/>
    </source>
</evidence>